<protein>
    <submittedName>
        <fullName evidence="1">Uncharacterized protein</fullName>
    </submittedName>
</protein>
<sequence length="212" mass="23536">MLLFERLRSAFDTITERLTALAIDSGANERLSLKLDYRIVGKQEEGAPGIGSNRFSADICLLFEAREAGRRFARRASLIQAKRLYRRRGSLEVDYYPFKTDQLDDLAAQTMASFLLLLGPASEGIAIPVIPARLMLDLVERGESSTQIAPSHASRLGKDIGTWLVQDVIGLWTGDWDDRVVSRAEGGTDREPFVLAELVVERVRKGPDGWGS</sequence>
<dbReference type="Proteomes" id="UP000008311">
    <property type="component" value="Unassembled WGS sequence"/>
</dbReference>
<gene>
    <name evidence="1" type="ORF">RCOM_2097240</name>
</gene>
<evidence type="ECO:0000313" key="2">
    <source>
        <dbReference type="Proteomes" id="UP000008311"/>
    </source>
</evidence>
<evidence type="ECO:0000313" key="1">
    <source>
        <dbReference type="EMBL" id="EEF26467.1"/>
    </source>
</evidence>
<keyword evidence="2" id="KW-1185">Reference proteome</keyword>
<proteinExistence type="predicted"/>
<dbReference type="AlphaFoldDB" id="B9TCE6"/>
<organism evidence="1 2">
    <name type="scientific">Ricinus communis</name>
    <name type="common">Castor bean</name>
    <dbReference type="NCBI Taxonomy" id="3988"/>
    <lineage>
        <taxon>Eukaryota</taxon>
        <taxon>Viridiplantae</taxon>
        <taxon>Streptophyta</taxon>
        <taxon>Embryophyta</taxon>
        <taxon>Tracheophyta</taxon>
        <taxon>Spermatophyta</taxon>
        <taxon>Magnoliopsida</taxon>
        <taxon>eudicotyledons</taxon>
        <taxon>Gunneridae</taxon>
        <taxon>Pentapetalae</taxon>
        <taxon>rosids</taxon>
        <taxon>fabids</taxon>
        <taxon>Malpighiales</taxon>
        <taxon>Euphorbiaceae</taxon>
        <taxon>Acalyphoideae</taxon>
        <taxon>Acalypheae</taxon>
        <taxon>Ricinus</taxon>
    </lineage>
</organism>
<reference evidence="2" key="1">
    <citation type="journal article" date="2010" name="Nat. Biotechnol.">
        <title>Draft genome sequence of the oilseed species Ricinus communis.</title>
        <authorList>
            <person name="Chan A.P."/>
            <person name="Crabtree J."/>
            <person name="Zhao Q."/>
            <person name="Lorenzi H."/>
            <person name="Orvis J."/>
            <person name="Puiu D."/>
            <person name="Melake-Berhan A."/>
            <person name="Jones K.M."/>
            <person name="Redman J."/>
            <person name="Chen G."/>
            <person name="Cahoon E.B."/>
            <person name="Gedil M."/>
            <person name="Stanke M."/>
            <person name="Haas B.J."/>
            <person name="Wortman J.R."/>
            <person name="Fraser-Liggett C.M."/>
            <person name="Ravel J."/>
            <person name="Rabinowicz P.D."/>
        </authorList>
    </citation>
    <scope>NUCLEOTIDE SEQUENCE [LARGE SCALE GENOMIC DNA]</scope>
    <source>
        <strain evidence="2">cv. Hale</strain>
    </source>
</reference>
<accession>B9TCE6</accession>
<dbReference type="EMBL" id="EQ977215">
    <property type="protein sequence ID" value="EEF26467.1"/>
    <property type="molecule type" value="Genomic_DNA"/>
</dbReference>
<dbReference type="InParanoid" id="B9TCE6"/>
<name>B9TCE6_RICCO</name>